<feature type="region of interest" description="Disordered" evidence="1">
    <location>
        <begin position="38"/>
        <end position="84"/>
    </location>
</feature>
<dbReference type="Gene3D" id="1.10.30.50">
    <property type="match status" value="1"/>
</dbReference>
<dbReference type="InterPro" id="IPR002711">
    <property type="entry name" value="HNH"/>
</dbReference>
<evidence type="ECO:0000259" key="2">
    <source>
        <dbReference type="SMART" id="SM00507"/>
    </source>
</evidence>
<feature type="compositionally biased region" description="Pro residues" evidence="1">
    <location>
        <begin position="58"/>
        <end position="78"/>
    </location>
</feature>
<evidence type="ECO:0000313" key="3">
    <source>
        <dbReference type="EMBL" id="GAA1923896.1"/>
    </source>
</evidence>
<keyword evidence="4" id="KW-1185">Reference proteome</keyword>
<feature type="compositionally biased region" description="Basic and acidic residues" evidence="1">
    <location>
        <begin position="39"/>
        <end position="56"/>
    </location>
</feature>
<feature type="domain" description="HNH nuclease" evidence="2">
    <location>
        <begin position="116"/>
        <end position="166"/>
    </location>
</feature>
<dbReference type="Pfam" id="PF01844">
    <property type="entry name" value="HNH"/>
    <property type="match status" value="1"/>
</dbReference>
<reference evidence="3 4" key="1">
    <citation type="journal article" date="2019" name="Int. J. Syst. Evol. Microbiol.">
        <title>The Global Catalogue of Microorganisms (GCM) 10K type strain sequencing project: providing services to taxonomists for standard genome sequencing and annotation.</title>
        <authorList>
            <consortium name="The Broad Institute Genomics Platform"/>
            <consortium name="The Broad Institute Genome Sequencing Center for Infectious Disease"/>
            <person name="Wu L."/>
            <person name="Ma J."/>
        </authorList>
    </citation>
    <scope>NUCLEOTIDE SEQUENCE [LARGE SCALE GENOMIC DNA]</scope>
    <source>
        <strain evidence="3 4">JCM 13316</strain>
    </source>
</reference>
<gene>
    <name evidence="3" type="ORF">GCM10009688_31190</name>
</gene>
<dbReference type="Proteomes" id="UP001500784">
    <property type="component" value="Unassembled WGS sequence"/>
</dbReference>
<dbReference type="SMART" id="SM00507">
    <property type="entry name" value="HNHc"/>
    <property type="match status" value="1"/>
</dbReference>
<evidence type="ECO:0000313" key="4">
    <source>
        <dbReference type="Proteomes" id="UP001500784"/>
    </source>
</evidence>
<sequence>MGSSLATTAHRDTPAYFPGYGIVPGVWGRELVRSALDTGKCREASSDTESSRRDAPVRPGPEPEPEPSVGPEPAPDPTVEPAQEHASLVSLRRLYLDPLSGELTAMESKARAFPAGLARLIRTRDQTCRTPWCDAPIRHIDHIQPHAEGGPTSYTNGQGLCEACNQAKEAPGWSAATIRAPGSSARIDAAEIAAAPRSAPHGPATRHTVRTTTPTGHTHISTAPSLPGNP</sequence>
<feature type="compositionally biased region" description="Low complexity" evidence="1">
    <location>
        <begin position="210"/>
        <end position="222"/>
    </location>
</feature>
<feature type="region of interest" description="Disordered" evidence="1">
    <location>
        <begin position="195"/>
        <end position="230"/>
    </location>
</feature>
<evidence type="ECO:0000256" key="1">
    <source>
        <dbReference type="SAM" id="MobiDB-lite"/>
    </source>
</evidence>
<organism evidence="3 4">
    <name type="scientific">Arthrobacter gandavensis</name>
    <dbReference type="NCBI Taxonomy" id="169960"/>
    <lineage>
        <taxon>Bacteria</taxon>
        <taxon>Bacillati</taxon>
        <taxon>Actinomycetota</taxon>
        <taxon>Actinomycetes</taxon>
        <taxon>Micrococcales</taxon>
        <taxon>Micrococcaceae</taxon>
        <taxon>Arthrobacter</taxon>
    </lineage>
</organism>
<accession>A0ABN2PK34</accession>
<comment type="caution">
    <text evidence="3">The sequence shown here is derived from an EMBL/GenBank/DDBJ whole genome shotgun (WGS) entry which is preliminary data.</text>
</comment>
<dbReference type="EMBL" id="BAAALV010000008">
    <property type="protein sequence ID" value="GAA1923896.1"/>
    <property type="molecule type" value="Genomic_DNA"/>
</dbReference>
<dbReference type="CDD" id="cd00085">
    <property type="entry name" value="HNHc"/>
    <property type="match status" value="1"/>
</dbReference>
<proteinExistence type="predicted"/>
<protein>
    <recommendedName>
        <fullName evidence="2">HNH nuclease domain-containing protein</fullName>
    </recommendedName>
</protein>
<name>A0ABN2PK34_9MICC</name>
<dbReference type="InterPro" id="IPR003615">
    <property type="entry name" value="HNH_nuc"/>
</dbReference>